<reference evidence="2" key="1">
    <citation type="journal article" date="2005" name="Environ. Microbiol.">
        <title>Genetic and functional properties of uncultivated thermophilic crenarchaeotes from a subsurface gold mine as revealed by analysis of genome fragments.</title>
        <authorList>
            <person name="Nunoura T."/>
            <person name="Hirayama H."/>
            <person name="Takami H."/>
            <person name="Oida H."/>
            <person name="Nishi S."/>
            <person name="Shimamura S."/>
            <person name="Suzuki Y."/>
            <person name="Inagaki F."/>
            <person name="Takai K."/>
            <person name="Nealson K.H."/>
            <person name="Horikoshi K."/>
        </authorList>
    </citation>
    <scope>NUCLEOTIDE SEQUENCE</scope>
</reference>
<accession>H5SJ78</accession>
<dbReference type="Gene3D" id="2.40.37.20">
    <property type="entry name" value="D-serine dehydratase-like domain"/>
    <property type="match status" value="1"/>
</dbReference>
<dbReference type="PANTHER" id="PTHR28004:SF2">
    <property type="entry name" value="D-SERINE DEHYDRATASE"/>
    <property type="match status" value="1"/>
</dbReference>
<feature type="domain" description="Alanine racemase N-terminal" evidence="1">
    <location>
        <begin position="22"/>
        <end position="266"/>
    </location>
</feature>
<dbReference type="InterPro" id="IPR001608">
    <property type="entry name" value="Ala_racemase_N"/>
</dbReference>
<dbReference type="SUPFAM" id="SSF51419">
    <property type="entry name" value="PLP-binding barrel"/>
    <property type="match status" value="1"/>
</dbReference>
<proteinExistence type="predicted"/>
<dbReference type="InterPro" id="IPR029066">
    <property type="entry name" value="PLP-binding_barrel"/>
</dbReference>
<dbReference type="EMBL" id="AP011740">
    <property type="protein sequence ID" value="BAL56214.1"/>
    <property type="molecule type" value="Genomic_DNA"/>
</dbReference>
<dbReference type="InterPro" id="IPR051466">
    <property type="entry name" value="D-amino_acid_metab_enzyme"/>
</dbReference>
<sequence>MQEQYERYRQLIAAERLPVALVDLDALDHNIEVLLADVRRHGKTLRLASKSVRCPWLLKYITEKGQGTIRGILSYSVTEAAFLAEQGFTDIIVAYPTVQPSDCQLLAQLNGPTQRVAIVVDSEAHLQALRGTPERPIPVVIEIDLSYRPLGGRVHLGARRSPLRTPEAVLELARKIAQRTDLRFLGLMGYEAQIAGVGESNPFSPMLNPARKLIKRLSRPYVAQMRRRVLELLRQNGFSVEIFNGGGTGSVAFASAEPALTEVTAGSGFLCSHLFDYYAHLKLKPAIFFALQVVRTSDPGFVTCHGGGFIASGQAGADRLPVPYLPPGLQLTAFEGAGEVQTPLRVPKNIALRPGDPVFFRHAKAGELAEHFNEYLIVRGDKIEARAPTYRGLGKCFL</sequence>
<protein>
    <submittedName>
        <fullName evidence="2">Hypothetical conserved protein</fullName>
    </submittedName>
</protein>
<dbReference type="Gene3D" id="3.20.20.10">
    <property type="entry name" value="Alanine racemase"/>
    <property type="match status" value="1"/>
</dbReference>
<name>H5SJ78_9BACT</name>
<organism evidence="2">
    <name type="scientific">uncultured Acetothermia bacterium</name>
    <dbReference type="NCBI Taxonomy" id="236499"/>
    <lineage>
        <taxon>Bacteria</taxon>
        <taxon>Candidatus Bipolaricaulota</taxon>
        <taxon>environmental samples</taxon>
    </lineage>
</organism>
<dbReference type="PANTHER" id="PTHR28004">
    <property type="entry name" value="ZGC:162816-RELATED"/>
    <property type="match status" value="1"/>
</dbReference>
<evidence type="ECO:0000313" key="2">
    <source>
        <dbReference type="EMBL" id="BAL56214.1"/>
    </source>
</evidence>
<evidence type="ECO:0000259" key="1">
    <source>
        <dbReference type="Pfam" id="PF01168"/>
    </source>
</evidence>
<reference evidence="2" key="2">
    <citation type="journal article" date="2012" name="PLoS ONE">
        <title>A Deeply Branching Thermophilic Bacterium with an Ancient Acetyl-CoA Pathway Dominates a Subsurface Ecosystem.</title>
        <authorList>
            <person name="Takami H."/>
            <person name="Noguchi H."/>
            <person name="Takaki Y."/>
            <person name="Uchiyama I."/>
            <person name="Toyoda A."/>
            <person name="Nishi S."/>
            <person name="Chee G.-J."/>
            <person name="Arai W."/>
            <person name="Nunoura T."/>
            <person name="Itoh T."/>
            <person name="Hattori M."/>
            <person name="Takai K."/>
        </authorList>
    </citation>
    <scope>NUCLEOTIDE SEQUENCE</scope>
</reference>
<gene>
    <name evidence="2" type="ORF">HGMM_F35B12C28</name>
</gene>
<dbReference type="GO" id="GO:0008721">
    <property type="term" value="F:D-serine ammonia-lyase activity"/>
    <property type="evidence" value="ECO:0007669"/>
    <property type="project" value="TreeGrafter"/>
</dbReference>
<dbReference type="GO" id="GO:0036088">
    <property type="term" value="P:D-serine catabolic process"/>
    <property type="evidence" value="ECO:0007669"/>
    <property type="project" value="TreeGrafter"/>
</dbReference>
<dbReference type="InterPro" id="IPR042208">
    <property type="entry name" value="D-ser_dehydrat-like_sf"/>
</dbReference>
<dbReference type="Pfam" id="PF01168">
    <property type="entry name" value="Ala_racemase_N"/>
    <property type="match status" value="1"/>
</dbReference>
<dbReference type="AlphaFoldDB" id="H5SJ78"/>